<feature type="binding site" evidence="9">
    <location>
        <position position="124"/>
    </location>
    <ligand>
        <name>substrate</name>
    </ligand>
</feature>
<comment type="similarity">
    <text evidence="1 11">Belongs to the glycosyl hydrolase 1 family.</text>
</comment>
<dbReference type="Gene3D" id="3.20.20.80">
    <property type="entry name" value="Glycosidases"/>
    <property type="match status" value="1"/>
</dbReference>
<dbReference type="RefSeq" id="WP_139754911.1">
    <property type="nucleotide sequence ID" value="NZ_CP039852.1"/>
</dbReference>
<dbReference type="AlphaFoldDB" id="A0A5B7Y9L5"/>
<evidence type="ECO:0000256" key="3">
    <source>
        <dbReference type="ARBA" id="ARBA00022801"/>
    </source>
</evidence>
<evidence type="ECO:0000256" key="11">
    <source>
        <dbReference type="RuleBase" id="RU361175"/>
    </source>
</evidence>
<dbReference type="EC" id="3.2.1.21" evidence="2 11"/>
<dbReference type="PRINTS" id="PR00131">
    <property type="entry name" value="GLHYDRLASE1"/>
</dbReference>
<name>A0A5B7Y9L5_9ALTE</name>
<keyword evidence="5" id="KW-0119">Carbohydrate metabolism</keyword>
<evidence type="ECO:0000313" key="13">
    <source>
        <dbReference type="Proteomes" id="UP000304912"/>
    </source>
</evidence>
<feature type="active site" description="Nucleophile" evidence="8 10">
    <location>
        <position position="353"/>
    </location>
</feature>
<dbReference type="GO" id="GO:0030245">
    <property type="term" value="P:cellulose catabolic process"/>
    <property type="evidence" value="ECO:0007669"/>
    <property type="project" value="UniProtKB-KW"/>
</dbReference>
<protein>
    <recommendedName>
        <fullName evidence="2 11">Beta-glucosidase</fullName>
        <ecNumber evidence="2 11">3.2.1.21</ecNumber>
    </recommendedName>
</protein>
<accession>A0A5B7Y9L5</accession>
<keyword evidence="6 11" id="KW-0326">Glycosidase</keyword>
<feature type="binding site" evidence="9">
    <location>
        <begin position="406"/>
        <end position="407"/>
    </location>
    <ligand>
        <name>substrate</name>
    </ligand>
</feature>
<dbReference type="Proteomes" id="UP000304912">
    <property type="component" value="Chromosome"/>
</dbReference>
<evidence type="ECO:0000256" key="1">
    <source>
        <dbReference type="ARBA" id="ARBA00010838"/>
    </source>
</evidence>
<dbReference type="Pfam" id="PF00232">
    <property type="entry name" value="Glyco_hydro_1"/>
    <property type="match status" value="1"/>
</dbReference>
<sequence>MKLSVPAGSIFASPDFTIGVATSSFQIEGAADAREASIWDTFCRQPGAIADNSNGLVACDHVNRWQEDMALVASLNVDAYRFSVSWPRIMRNDGSVNQDGLAFYTQLLDFLNAHNIKAYVTLYHWDLPQYLEDRGGWLNRDTAREFARYAEVVAKAFGNRVYSYATLNEPFCSAYLGYETGVHAPGKASRAYSKKAVHHLLLAHGLAMPILRKCAPDAESGIVLNFTPYYPASESPSDKTAVKLAHAHHNDWYVRPLLTGEYPALLDDLPEEEKPEIVSGDMQIISAENDYLGVNYYTRAKVRHGDDRGFEILEPASEVQTTAMGWEVYPQGLTDLLLQLHRDFTLPPVLITENGMACDDTLIDGKVEDVKRIEYLQSHMGAVDQAAREGVHITGYFVWSLLDNFEWALGYTKRFGIVYVDYPTQQRTLKQSAKALRSMLATRSAQAELQD</sequence>
<feature type="active site" description="Proton donor" evidence="8">
    <location>
        <position position="169"/>
    </location>
</feature>
<keyword evidence="3 11" id="KW-0378">Hydrolase</keyword>
<evidence type="ECO:0000256" key="9">
    <source>
        <dbReference type="PIRSR" id="PIRSR617736-2"/>
    </source>
</evidence>
<dbReference type="SUPFAM" id="SSF51445">
    <property type="entry name" value="(Trans)glycosidases"/>
    <property type="match status" value="1"/>
</dbReference>
<feature type="binding site" evidence="9">
    <location>
        <position position="26"/>
    </location>
    <ligand>
        <name>substrate</name>
    </ligand>
</feature>
<dbReference type="InterPro" id="IPR018120">
    <property type="entry name" value="Glyco_hydro_1_AS"/>
</dbReference>
<dbReference type="KEGG" id="salk:FBQ74_01060"/>
<organism evidence="12 13">
    <name type="scientific">Salinimonas iocasae</name>
    <dbReference type="NCBI Taxonomy" id="2572577"/>
    <lineage>
        <taxon>Bacteria</taxon>
        <taxon>Pseudomonadati</taxon>
        <taxon>Pseudomonadota</taxon>
        <taxon>Gammaproteobacteria</taxon>
        <taxon>Alteromonadales</taxon>
        <taxon>Alteromonadaceae</taxon>
        <taxon>Alteromonas/Salinimonas group</taxon>
        <taxon>Salinimonas</taxon>
    </lineage>
</organism>
<evidence type="ECO:0000256" key="2">
    <source>
        <dbReference type="ARBA" id="ARBA00012744"/>
    </source>
</evidence>
<dbReference type="InterPro" id="IPR001360">
    <property type="entry name" value="Glyco_hydro_1"/>
</dbReference>
<keyword evidence="13" id="KW-1185">Reference proteome</keyword>
<evidence type="ECO:0000256" key="5">
    <source>
        <dbReference type="ARBA" id="ARBA00023277"/>
    </source>
</evidence>
<gene>
    <name evidence="12" type="ORF">FBQ74_01060</name>
</gene>
<dbReference type="PANTHER" id="PTHR10353">
    <property type="entry name" value="GLYCOSYL HYDROLASE"/>
    <property type="match status" value="1"/>
</dbReference>
<evidence type="ECO:0000256" key="4">
    <source>
        <dbReference type="ARBA" id="ARBA00023001"/>
    </source>
</evidence>
<evidence type="ECO:0000313" key="12">
    <source>
        <dbReference type="EMBL" id="QCZ92148.1"/>
    </source>
</evidence>
<feature type="binding site" evidence="9">
    <location>
        <position position="297"/>
    </location>
    <ligand>
        <name>substrate</name>
    </ligand>
</feature>
<dbReference type="PROSITE" id="PS00572">
    <property type="entry name" value="GLYCOSYL_HYDROL_F1_1"/>
    <property type="match status" value="1"/>
</dbReference>
<dbReference type="OrthoDB" id="9765195at2"/>
<dbReference type="EMBL" id="CP039852">
    <property type="protein sequence ID" value="QCZ92148.1"/>
    <property type="molecule type" value="Genomic_DNA"/>
</dbReference>
<feature type="binding site" evidence="9">
    <location>
        <position position="399"/>
    </location>
    <ligand>
        <name>substrate</name>
    </ligand>
</feature>
<evidence type="ECO:0000256" key="7">
    <source>
        <dbReference type="ARBA" id="ARBA00023326"/>
    </source>
</evidence>
<comment type="catalytic activity">
    <reaction evidence="11">
        <text>Hydrolysis of terminal, non-reducing beta-D-glucosyl residues with release of beta-D-glucose.</text>
        <dbReference type="EC" id="3.2.1.21"/>
    </reaction>
</comment>
<keyword evidence="7" id="KW-0624">Polysaccharide degradation</keyword>
<reference evidence="12 13" key="1">
    <citation type="submission" date="2019-04" db="EMBL/GenBank/DDBJ databases">
        <title>Salinimonas iocasae sp. nov., a halophilic bacterium isolated from the outer tube casing of tubeworms in Okinawa Trough.</title>
        <authorList>
            <person name="Zhang H."/>
            <person name="Wang H."/>
            <person name="Li C."/>
        </authorList>
    </citation>
    <scope>NUCLEOTIDE SEQUENCE [LARGE SCALE GENOMIC DNA]</scope>
    <source>
        <strain evidence="12 13">KX18D6</strain>
    </source>
</reference>
<dbReference type="InterPro" id="IPR017853">
    <property type="entry name" value="GH"/>
</dbReference>
<evidence type="ECO:0000256" key="10">
    <source>
        <dbReference type="PROSITE-ProRule" id="PRU10055"/>
    </source>
</evidence>
<dbReference type="GO" id="GO:0008422">
    <property type="term" value="F:beta-glucosidase activity"/>
    <property type="evidence" value="ECO:0007669"/>
    <property type="project" value="UniProtKB-EC"/>
</dbReference>
<dbReference type="FunFam" id="3.20.20.80:FF:000004">
    <property type="entry name" value="Beta-glucosidase 6-phospho-beta-glucosidase"/>
    <property type="match status" value="1"/>
</dbReference>
<evidence type="ECO:0000256" key="6">
    <source>
        <dbReference type="ARBA" id="ARBA00023295"/>
    </source>
</evidence>
<dbReference type="InterPro" id="IPR017736">
    <property type="entry name" value="Glyco_hydro_1_beta-glucosidase"/>
</dbReference>
<proteinExistence type="inferred from homology"/>
<dbReference type="NCBIfam" id="TIGR03356">
    <property type="entry name" value="BGL"/>
    <property type="match status" value="1"/>
</dbReference>
<feature type="binding site" evidence="9">
    <location>
        <position position="168"/>
    </location>
    <ligand>
        <name>substrate</name>
    </ligand>
</feature>
<evidence type="ECO:0000256" key="8">
    <source>
        <dbReference type="PIRSR" id="PIRSR617736-1"/>
    </source>
</evidence>
<keyword evidence="4" id="KW-0136">Cellulose degradation</keyword>
<dbReference type="PANTHER" id="PTHR10353:SF36">
    <property type="entry name" value="LP05116P"/>
    <property type="match status" value="1"/>
</dbReference>